<comment type="catalytic activity">
    <reaction evidence="11 12">
        <text>tRNA(Ser) + L-serine + ATP = L-seryl-tRNA(Ser) + AMP + diphosphate + H(+)</text>
        <dbReference type="Rhea" id="RHEA:12292"/>
        <dbReference type="Rhea" id="RHEA-COMP:9669"/>
        <dbReference type="Rhea" id="RHEA-COMP:9703"/>
        <dbReference type="ChEBI" id="CHEBI:15378"/>
        <dbReference type="ChEBI" id="CHEBI:30616"/>
        <dbReference type="ChEBI" id="CHEBI:33019"/>
        <dbReference type="ChEBI" id="CHEBI:33384"/>
        <dbReference type="ChEBI" id="CHEBI:78442"/>
        <dbReference type="ChEBI" id="CHEBI:78533"/>
        <dbReference type="ChEBI" id="CHEBI:456215"/>
        <dbReference type="EC" id="6.1.1.11"/>
    </reaction>
</comment>
<evidence type="ECO:0000256" key="8">
    <source>
        <dbReference type="ARBA" id="ARBA00022917"/>
    </source>
</evidence>
<keyword evidence="16" id="KW-1185">Reference proteome</keyword>
<dbReference type="GO" id="GO:0004828">
    <property type="term" value="F:serine-tRNA ligase activity"/>
    <property type="evidence" value="ECO:0007669"/>
    <property type="project" value="UniProtKB-EC"/>
</dbReference>
<dbReference type="Pfam" id="PF02403">
    <property type="entry name" value="Seryl_tRNA_N"/>
    <property type="match status" value="1"/>
</dbReference>
<evidence type="ECO:0000313" key="16">
    <source>
        <dbReference type="Proteomes" id="UP001429580"/>
    </source>
</evidence>
<dbReference type="HAMAP" id="MF_00176">
    <property type="entry name" value="Ser_tRNA_synth_type1"/>
    <property type="match status" value="1"/>
</dbReference>
<reference evidence="15 16" key="1">
    <citation type="submission" date="2020-03" db="EMBL/GenBank/DDBJ databases">
        <title>Genomic Encyclopedia of Type Strains, Phase IV (KMG-IV): sequencing the most valuable type-strain genomes for metagenomic binning, comparative biology and taxonomic classification.</title>
        <authorList>
            <person name="Goeker M."/>
        </authorList>
    </citation>
    <scope>NUCLEOTIDE SEQUENCE [LARGE SCALE GENOMIC DNA]</scope>
    <source>
        <strain evidence="15 16">DSM 103870</strain>
    </source>
</reference>
<proteinExistence type="inferred from homology"/>
<dbReference type="InterPro" id="IPR033729">
    <property type="entry name" value="SerRS_core"/>
</dbReference>
<comment type="subcellular location">
    <subcellularLocation>
        <location evidence="1 12">Cytoplasm</location>
    </subcellularLocation>
</comment>
<comment type="function">
    <text evidence="12">Catalyzes the attachment of serine to tRNA(Ser). Is also able to aminoacylate tRNA(Sec) with serine, to form the misacylated tRNA L-seryl-tRNA(Sec), which will be further converted into selenocysteinyl-tRNA(Sec).</text>
</comment>
<comment type="caution">
    <text evidence="12">Lacks conserved residue(s) required for the propagation of feature annotation.</text>
</comment>
<dbReference type="EC" id="6.1.1.11" evidence="12"/>
<keyword evidence="9 12" id="KW-0030">Aminoacyl-tRNA synthetase</keyword>
<evidence type="ECO:0000256" key="11">
    <source>
        <dbReference type="ARBA" id="ARBA00048823"/>
    </source>
</evidence>
<evidence type="ECO:0000256" key="2">
    <source>
        <dbReference type="ARBA" id="ARBA00005045"/>
    </source>
</evidence>
<keyword evidence="6 12" id="KW-0547">Nucleotide-binding</keyword>
<organism evidence="15 16">
    <name type="scientific">Pseudochelatococcus lubricantis</name>
    <dbReference type="NCBI Taxonomy" id="1538102"/>
    <lineage>
        <taxon>Bacteria</taxon>
        <taxon>Pseudomonadati</taxon>
        <taxon>Pseudomonadota</taxon>
        <taxon>Alphaproteobacteria</taxon>
        <taxon>Hyphomicrobiales</taxon>
        <taxon>Chelatococcaceae</taxon>
        <taxon>Pseudochelatococcus</taxon>
    </lineage>
</organism>
<evidence type="ECO:0000259" key="14">
    <source>
        <dbReference type="PROSITE" id="PS50862"/>
    </source>
</evidence>
<accession>A0ABX0UXY5</accession>
<dbReference type="NCBIfam" id="TIGR00414">
    <property type="entry name" value="serS"/>
    <property type="match status" value="1"/>
</dbReference>
<feature type="domain" description="Aminoacyl-transfer RNA synthetases class-II family profile" evidence="14">
    <location>
        <begin position="173"/>
        <end position="414"/>
    </location>
</feature>
<keyword evidence="4 12" id="KW-0963">Cytoplasm</keyword>
<dbReference type="InterPro" id="IPR042103">
    <property type="entry name" value="SerRS_1_N_sf"/>
</dbReference>
<comment type="subunit">
    <text evidence="12">Homodimer. The tRNA molecule binds across the dimer.</text>
</comment>
<evidence type="ECO:0000256" key="4">
    <source>
        <dbReference type="ARBA" id="ARBA00022490"/>
    </source>
</evidence>
<dbReference type="PANTHER" id="PTHR43697">
    <property type="entry name" value="SERYL-TRNA SYNTHETASE"/>
    <property type="match status" value="1"/>
</dbReference>
<dbReference type="InterPro" id="IPR015866">
    <property type="entry name" value="Ser-tRNA-synth_1_N"/>
</dbReference>
<dbReference type="SUPFAM" id="SSF46589">
    <property type="entry name" value="tRNA-binding arm"/>
    <property type="match status" value="1"/>
</dbReference>
<dbReference type="RefSeq" id="WP_166950761.1">
    <property type="nucleotide sequence ID" value="NZ_JAASQI010000003.1"/>
</dbReference>
<name>A0ABX0UXY5_9HYPH</name>
<feature type="binding site" evidence="12">
    <location>
        <begin position="262"/>
        <end position="264"/>
    </location>
    <ligand>
        <name>ATP</name>
        <dbReference type="ChEBI" id="CHEBI:30616"/>
    </ligand>
</feature>
<comment type="catalytic activity">
    <reaction evidence="10 12">
        <text>tRNA(Sec) + L-serine + ATP = L-seryl-tRNA(Sec) + AMP + diphosphate + H(+)</text>
        <dbReference type="Rhea" id="RHEA:42580"/>
        <dbReference type="Rhea" id="RHEA-COMP:9742"/>
        <dbReference type="Rhea" id="RHEA-COMP:10128"/>
        <dbReference type="ChEBI" id="CHEBI:15378"/>
        <dbReference type="ChEBI" id="CHEBI:30616"/>
        <dbReference type="ChEBI" id="CHEBI:33019"/>
        <dbReference type="ChEBI" id="CHEBI:33384"/>
        <dbReference type="ChEBI" id="CHEBI:78442"/>
        <dbReference type="ChEBI" id="CHEBI:78533"/>
        <dbReference type="ChEBI" id="CHEBI:456215"/>
        <dbReference type="EC" id="6.1.1.11"/>
    </reaction>
</comment>
<dbReference type="SUPFAM" id="SSF55681">
    <property type="entry name" value="Class II aaRS and biotin synthetases"/>
    <property type="match status" value="1"/>
</dbReference>
<dbReference type="InterPro" id="IPR002317">
    <property type="entry name" value="Ser-tRNA-ligase_type_1"/>
</dbReference>
<evidence type="ECO:0000256" key="9">
    <source>
        <dbReference type="ARBA" id="ARBA00023146"/>
    </source>
</evidence>
<feature type="binding site" evidence="12">
    <location>
        <begin position="349"/>
        <end position="352"/>
    </location>
    <ligand>
        <name>ATP</name>
        <dbReference type="ChEBI" id="CHEBI:30616"/>
    </ligand>
</feature>
<dbReference type="Gene3D" id="1.10.287.40">
    <property type="entry name" value="Serine-tRNA synthetase, tRNA binding domain"/>
    <property type="match status" value="1"/>
</dbReference>
<dbReference type="PRINTS" id="PR00981">
    <property type="entry name" value="TRNASYNTHSER"/>
</dbReference>
<feature type="binding site" evidence="12">
    <location>
        <position position="389"/>
    </location>
    <ligand>
        <name>L-serine</name>
        <dbReference type="ChEBI" id="CHEBI:33384"/>
    </ligand>
</feature>
<dbReference type="Gene3D" id="3.30.930.10">
    <property type="entry name" value="Bira Bifunctional Protein, Domain 2"/>
    <property type="match status" value="1"/>
</dbReference>
<comment type="domain">
    <text evidence="12">Consists of two distinct domains, a catalytic core and a N-terminal extension that is involved in tRNA binding.</text>
</comment>
<evidence type="ECO:0000256" key="1">
    <source>
        <dbReference type="ARBA" id="ARBA00004496"/>
    </source>
</evidence>
<keyword evidence="8 12" id="KW-0648">Protein biosynthesis</keyword>
<evidence type="ECO:0000256" key="7">
    <source>
        <dbReference type="ARBA" id="ARBA00022840"/>
    </source>
</evidence>
<evidence type="ECO:0000256" key="3">
    <source>
        <dbReference type="ARBA" id="ARBA00010728"/>
    </source>
</evidence>
<keyword evidence="13" id="KW-0175">Coiled coil</keyword>
<dbReference type="InterPro" id="IPR006195">
    <property type="entry name" value="aa-tRNA-synth_II"/>
</dbReference>
<feature type="coiled-coil region" evidence="13">
    <location>
        <begin position="37"/>
        <end position="104"/>
    </location>
</feature>
<evidence type="ECO:0000256" key="13">
    <source>
        <dbReference type="SAM" id="Coils"/>
    </source>
</evidence>
<dbReference type="Proteomes" id="UP001429580">
    <property type="component" value="Unassembled WGS sequence"/>
</dbReference>
<dbReference type="InterPro" id="IPR045864">
    <property type="entry name" value="aa-tRNA-synth_II/BPL/LPL"/>
</dbReference>
<evidence type="ECO:0000256" key="5">
    <source>
        <dbReference type="ARBA" id="ARBA00022598"/>
    </source>
</evidence>
<evidence type="ECO:0000256" key="6">
    <source>
        <dbReference type="ARBA" id="ARBA00022741"/>
    </source>
</evidence>
<dbReference type="PANTHER" id="PTHR43697:SF1">
    <property type="entry name" value="SERINE--TRNA LIGASE"/>
    <property type="match status" value="1"/>
</dbReference>
<dbReference type="CDD" id="cd00770">
    <property type="entry name" value="SerRS_core"/>
    <property type="match status" value="1"/>
</dbReference>
<dbReference type="Pfam" id="PF00587">
    <property type="entry name" value="tRNA-synt_2b"/>
    <property type="match status" value="1"/>
</dbReference>
<evidence type="ECO:0000256" key="10">
    <source>
        <dbReference type="ARBA" id="ARBA00047929"/>
    </source>
</evidence>
<feature type="binding site" evidence="12">
    <location>
        <begin position="231"/>
        <end position="233"/>
    </location>
    <ligand>
        <name>L-serine</name>
        <dbReference type="ChEBI" id="CHEBI:33384"/>
    </ligand>
</feature>
<dbReference type="EMBL" id="JAASQI010000003">
    <property type="protein sequence ID" value="NIJ57812.1"/>
    <property type="molecule type" value="Genomic_DNA"/>
</dbReference>
<protein>
    <recommendedName>
        <fullName evidence="12">Serine--tRNA ligase</fullName>
        <ecNumber evidence="12">6.1.1.11</ecNumber>
    </recommendedName>
    <alternativeName>
        <fullName evidence="12">Seryl-tRNA synthetase</fullName>
        <shortName evidence="12">SerRS</shortName>
    </alternativeName>
    <alternativeName>
        <fullName evidence="12">Seryl-tRNA(Ser/Sec) synthetase</fullName>
    </alternativeName>
</protein>
<evidence type="ECO:0000256" key="12">
    <source>
        <dbReference type="HAMAP-Rule" id="MF_00176"/>
    </source>
</evidence>
<evidence type="ECO:0000313" key="15">
    <source>
        <dbReference type="EMBL" id="NIJ57812.1"/>
    </source>
</evidence>
<comment type="similarity">
    <text evidence="3 12">Belongs to the class-II aminoacyl-tRNA synthetase family. Type-1 seryl-tRNA synthetase subfamily.</text>
</comment>
<feature type="binding site" evidence="12">
    <location>
        <position position="285"/>
    </location>
    <ligand>
        <name>L-serine</name>
        <dbReference type="ChEBI" id="CHEBI:33384"/>
    </ligand>
</feature>
<dbReference type="PROSITE" id="PS50862">
    <property type="entry name" value="AA_TRNA_LIGASE_II"/>
    <property type="match status" value="1"/>
</dbReference>
<dbReference type="InterPro" id="IPR002314">
    <property type="entry name" value="aa-tRNA-synt_IIb"/>
</dbReference>
<dbReference type="InterPro" id="IPR010978">
    <property type="entry name" value="tRNA-bd_arm"/>
</dbReference>
<gene>
    <name evidence="12" type="primary">serS</name>
    <name evidence="15" type="ORF">FHS82_001648</name>
</gene>
<dbReference type="PIRSF" id="PIRSF001529">
    <property type="entry name" value="Ser-tRNA-synth_IIa"/>
    <property type="match status" value="1"/>
</dbReference>
<comment type="pathway">
    <text evidence="2 12">Aminoacyl-tRNA biosynthesis; selenocysteinyl-tRNA(Sec) biosynthesis; L-seryl-tRNA(Sec) from L-serine and tRNA(Sec): step 1/1.</text>
</comment>
<keyword evidence="5 12" id="KW-0436">Ligase</keyword>
<comment type="caution">
    <text evidence="15">The sequence shown here is derived from an EMBL/GenBank/DDBJ whole genome shotgun (WGS) entry which is preliminary data.</text>
</comment>
<sequence length="431" mass="47805">MHDIRIIRDNSEGFDAALGRRGLPAVAQSIVAIDERRKSAIASLQVLQEKRNALSKEVGQAKAARDEERAQALMAEVASLKEAMQEAEEAQKAAIAELDEVLAALPNTPLAEVPDGPDESANVVHHVFGTRREFDFAPRQHFELGEELRQMDFETAAKLSGSRFVVLKGHLARLERAIGQFMLDIHTQHNGYTEVNPPLLVHDDTMFGTAQLPKFRDDQFAVSDDKWLIPTAEVPLTNLVREIILPEGELPLRFAALTPCFRREAGAAGRDTRGMLRQHQFTKVELVSITTPETSRDEHERLLSCAEAVLKALDLHYRVVTLCTGDMGFASQKTYDIEVWLPGQQAYREISSCSVCGDFQARRMNARYRPDDEKTFGKGARFVHTLNGSGTAVGRALIAVMETWQNGDGSVTVPDALRSYMGGIERIEAIS</sequence>
<keyword evidence="7 12" id="KW-0067">ATP-binding</keyword>